<reference evidence="2" key="1">
    <citation type="submission" date="2016-07" db="EMBL/GenBank/DDBJ databases">
        <authorList>
            <person name="Florea S."/>
            <person name="Webb J.S."/>
            <person name="Jaromczyk J."/>
            <person name="Schardl C.L."/>
        </authorList>
    </citation>
    <scope>NUCLEOTIDE SEQUENCE [LARGE SCALE GENOMIC DNA]</scope>
    <source>
        <strain evidence="2">Z6</strain>
    </source>
</reference>
<dbReference type="RefSeq" id="WP_068717910.1">
    <property type="nucleotide sequence ID" value="NZ_LWDV01000009.1"/>
</dbReference>
<proteinExistence type="predicted"/>
<organism evidence="1 2">
    <name type="scientific">Orenia metallireducens</name>
    <dbReference type="NCBI Taxonomy" id="1413210"/>
    <lineage>
        <taxon>Bacteria</taxon>
        <taxon>Bacillati</taxon>
        <taxon>Bacillota</taxon>
        <taxon>Clostridia</taxon>
        <taxon>Halanaerobiales</taxon>
        <taxon>Halobacteroidaceae</taxon>
        <taxon>Orenia</taxon>
    </lineage>
</organism>
<dbReference type="EMBL" id="LWDV01000009">
    <property type="protein sequence ID" value="OCL26260.1"/>
    <property type="molecule type" value="Genomic_DNA"/>
</dbReference>
<dbReference type="AlphaFoldDB" id="A0A1C0A7Q9"/>
<sequence length="93" mass="10194">MSFLSPNFVIGEIKIGTIEGASCVNLGNNLPIGFESYKKSSQGFGSISGDNNNIEEIAALLNDLSKINIYEEDDDIPDWTKRLIADKLAESKR</sequence>
<evidence type="ECO:0000313" key="2">
    <source>
        <dbReference type="Proteomes" id="UP000093514"/>
    </source>
</evidence>
<protein>
    <submittedName>
        <fullName evidence="1">Uncharacterized protein</fullName>
    </submittedName>
</protein>
<dbReference type="OrthoDB" id="2376915at2"/>
<name>A0A1C0A7Q9_9FIRM</name>
<gene>
    <name evidence="1" type="ORF">U472_09625</name>
</gene>
<reference evidence="1 2" key="2">
    <citation type="submission" date="2016-08" db="EMBL/GenBank/DDBJ databases">
        <title>Orenia metallireducens sp. nov. strain Z6, a Novel Metal-reducing Firmicute from the Deep Subsurface.</title>
        <authorList>
            <person name="Maxim B.I."/>
            <person name="Kenneth K."/>
            <person name="Flynn T.M."/>
            <person name="Oloughlin E.J."/>
            <person name="Locke R.A."/>
            <person name="Weber J.R."/>
            <person name="Egan S.M."/>
            <person name="Mackie R.I."/>
            <person name="Cann I.K."/>
        </authorList>
    </citation>
    <scope>NUCLEOTIDE SEQUENCE [LARGE SCALE GENOMIC DNA]</scope>
    <source>
        <strain evidence="1 2">Z6</strain>
    </source>
</reference>
<keyword evidence="2" id="KW-1185">Reference proteome</keyword>
<dbReference type="Proteomes" id="UP000093514">
    <property type="component" value="Unassembled WGS sequence"/>
</dbReference>
<accession>A0A1C0A7Q9</accession>
<comment type="caution">
    <text evidence="1">The sequence shown here is derived from an EMBL/GenBank/DDBJ whole genome shotgun (WGS) entry which is preliminary data.</text>
</comment>
<evidence type="ECO:0000313" key="1">
    <source>
        <dbReference type="EMBL" id="OCL26260.1"/>
    </source>
</evidence>